<dbReference type="PROSITE" id="PS00489">
    <property type="entry name" value="RNA_POL_PHAGE_2"/>
    <property type="match status" value="1"/>
</dbReference>
<feature type="compositionally biased region" description="Low complexity" evidence="12">
    <location>
        <begin position="196"/>
        <end position="213"/>
    </location>
</feature>
<dbReference type="InterPro" id="IPR024075">
    <property type="entry name" value="DNA-dir_RNA_pol_helix_hairp_sf"/>
</dbReference>
<evidence type="ECO:0000313" key="15">
    <source>
        <dbReference type="RefSeq" id="XP_022100639.1"/>
    </source>
</evidence>
<dbReference type="Pfam" id="PF14700">
    <property type="entry name" value="RPOL_N"/>
    <property type="match status" value="1"/>
</dbReference>
<keyword evidence="4 10" id="KW-0808">Transferase</keyword>
<gene>
    <name evidence="15" type="primary">LOC110984605</name>
</gene>
<feature type="compositionally biased region" description="Polar residues" evidence="12">
    <location>
        <begin position="267"/>
        <end position="278"/>
    </location>
</feature>
<dbReference type="Gene3D" id="1.25.40.10">
    <property type="entry name" value="Tetratricopeptide repeat domain"/>
    <property type="match status" value="1"/>
</dbReference>
<dbReference type="SMART" id="SM01311">
    <property type="entry name" value="RPOL_N"/>
    <property type="match status" value="1"/>
</dbReference>
<sequence length="1530" mass="171575">MIVFARMLNGVCHLTTLNCLRTLSHAEKTSTAAKLRTGILRFRLRYVLWMVAQRSHARSYCSNNIGHASHGSTYTTSLLKARFAYHRLNRNVSSQNTHSVSVKDASKEHQQKPVEAERCNVSKLEKTPSPTEPRTQENPADVSQQTPVLTRPTSLLRIPAAGEDKRVNKQNNKASSQKDGRFSTSVAPSPIKKRATASVSTNASSSKQTSKASPTRKKVSKEKVLVSHKKGQNPQKNILSCSGQAKLSSTKPNTQSKADAGIKGAKTGNQNTKKSSTSKLDRGKTASIQAKSKGASKSKPETGNQQTLTGNQTLVGNSSTSHKEAAIMSAVSQSHLANYAKSDTKAHRIETSAQPHKSDSASDPDGLGQSFGQRSSQSAGQKSSMATQAAADSAYSNRSSTMNHPLNGAIVSEASAIPSEPFNLLTASKRNYFSTIQFKHMIPPKVGTRSKLHKGLNEFRDEHNEATFFDSAVDRDFNVDEVVHTKVQSKSSKEKRHYWGIVKTPQAYLQPFMDVSIFCGMVQEAQALFDSARQHDQPLETDHYNTMLQAWARKGDLQQVRNLFSQMTASQVKPDLQSYAAALECMGRMKDTDRSTVTKCLEQMESEKLSVSDIFNVCKFTNDSREVILRLLQDVIPGFQAPPPSQRPQCQLQIVQDLYGEGNSTSKTNASSSDVITKEEILCKLDEQMDMEKTETVMVPSIEQENPLTNHTLQKRAILEEHRQLWQSALLTALKFEIQKLAKINKVKRATVGKLNFYPFLSIMDPKEYVELMLEALQNLAVSTEGSMTVSLARELGNRVQRKFFIRRKIKIGVADKLQELYRQYVSEGVGLKVLNYRELWQSLEDKNPEGPTVDADVQGWPANIILGLGSLLADIMIREVKININMVNSKKEKKMIPALYYMYTYRSFKQVGYVKPHPSLVELLQQAKKSQMPFESNLLPMLTPPIPWTSVKFGAYPLSTTKIMRCKDGTAQHQLLLEKTKSAELYPVLDSLNQLATVPWKVNKPILDIIMAVFREGGSEVLDIPQPPSVLAPVPKPTGEATAEELAKVQKERAALRKKQAEMHSLRMDMLYKLSIADKYRDEVTWFPQNMDFRGRVYPCPPYLNHMGSDVSRSILLFAKGLPLGKDGLDWLKIHLVNLTGHKKRCSLAERLKYANEMMPKISDSAENPLNGFGWWTTAEDKWQVLACCMEINKIMKHPGDPSTYVSHLPIHQDGSCNGLQHYAALGRDVVGARQVNLTDTEAPQDVYSGVAEMVGDICKRDAQNGVHLARMLCGQIHRKVVKQTVMTVVYGVTLYGGKLQILKQLKESSNIPPEQMQYAAGYLVLKVFQSLRQMFTKTREIQDWLTECAWLISKAGQTVEWVTPLGLPVVQPYHKKNLRVISHADRIMYHEDRTDDTERPDSMKQKNAFPPNFIHSLDSTHMMLTSLYCHKAGIDFASVHDCFWTHACCVPVMNKICREQFVRLHSEEILQDLADFLMQKYGHLNIISTAKLLKTNPEMKTIGDYIIQVPEKGKFDLQKVLQSTFFFS</sequence>
<dbReference type="InterPro" id="IPR002885">
    <property type="entry name" value="PPR_rpt"/>
</dbReference>
<evidence type="ECO:0000256" key="10">
    <source>
        <dbReference type="RuleBase" id="RU003805"/>
    </source>
</evidence>
<evidence type="ECO:0000313" key="14">
    <source>
        <dbReference type="Proteomes" id="UP000694845"/>
    </source>
</evidence>
<feature type="domain" description="DNA-directed RNA polymerase N-terminal" evidence="13">
    <location>
        <begin position="686"/>
        <end position="998"/>
    </location>
</feature>
<dbReference type="GeneID" id="110984605"/>
<dbReference type="Gene3D" id="1.10.287.280">
    <property type="match status" value="1"/>
</dbReference>
<dbReference type="OrthoDB" id="276422at2759"/>
<dbReference type="Pfam" id="PF00940">
    <property type="entry name" value="RNA_pol"/>
    <property type="match status" value="1"/>
</dbReference>
<dbReference type="InterPro" id="IPR046950">
    <property type="entry name" value="DNA-dir_Rpol_C_phage-type"/>
</dbReference>
<dbReference type="PANTHER" id="PTHR10102:SF0">
    <property type="entry name" value="DNA-DIRECTED RNA POLYMERASE, MITOCHONDRIAL"/>
    <property type="match status" value="1"/>
</dbReference>
<dbReference type="RefSeq" id="XP_022100639.1">
    <property type="nucleotide sequence ID" value="XM_022244947.1"/>
</dbReference>
<dbReference type="PROSITE" id="PS00900">
    <property type="entry name" value="RNA_POL_PHAGE_1"/>
    <property type="match status" value="1"/>
</dbReference>
<feature type="compositionally biased region" description="Basic and acidic residues" evidence="12">
    <location>
        <begin position="342"/>
        <end position="360"/>
    </location>
</feature>
<feature type="compositionally biased region" description="Low complexity" evidence="12">
    <location>
        <begin position="302"/>
        <end position="314"/>
    </location>
</feature>
<feature type="repeat" description="PPR" evidence="9">
    <location>
        <begin position="540"/>
        <end position="574"/>
    </location>
</feature>
<dbReference type="PROSITE" id="PS51375">
    <property type="entry name" value="PPR"/>
    <property type="match status" value="1"/>
</dbReference>
<keyword evidence="14" id="KW-1185">Reference proteome</keyword>
<reference evidence="15" key="1">
    <citation type="submission" date="2025-08" db="UniProtKB">
        <authorList>
            <consortium name="RefSeq"/>
        </authorList>
    </citation>
    <scope>IDENTIFICATION</scope>
</reference>
<dbReference type="Gene3D" id="1.10.1320.10">
    <property type="entry name" value="DNA-directed RNA polymerase, N-terminal domain"/>
    <property type="match status" value="1"/>
</dbReference>
<proteinExistence type="inferred from homology"/>
<keyword evidence="6" id="KW-0809">Transit peptide</keyword>
<keyword evidence="11" id="KW-0175">Coiled coil</keyword>
<comment type="function">
    <text evidence="10">DNA-dependent RNA polymerase catalyzes the transcription of DNA into RNA using the four ribonucleoside triphosphates as substrates.</text>
</comment>
<evidence type="ECO:0000256" key="3">
    <source>
        <dbReference type="ARBA" id="ARBA00022478"/>
    </source>
</evidence>
<keyword evidence="7 10" id="KW-0804">Transcription</keyword>
<evidence type="ECO:0000256" key="8">
    <source>
        <dbReference type="ARBA" id="ARBA00048552"/>
    </source>
</evidence>
<evidence type="ECO:0000256" key="12">
    <source>
        <dbReference type="SAM" id="MobiDB-lite"/>
    </source>
</evidence>
<dbReference type="EC" id="2.7.7.6" evidence="2 10"/>
<feature type="region of interest" description="Disordered" evidence="12">
    <location>
        <begin position="341"/>
        <end position="400"/>
    </location>
</feature>
<dbReference type="FunFam" id="1.10.287.280:FF:000001">
    <property type="entry name" value="DNA-directed RNA polymerase"/>
    <property type="match status" value="1"/>
</dbReference>
<feature type="compositionally biased region" description="Basic and acidic residues" evidence="12">
    <location>
        <begin position="104"/>
        <end position="126"/>
    </location>
</feature>
<dbReference type="GO" id="GO:0034245">
    <property type="term" value="C:mitochondrial DNA-directed RNA polymerase complex"/>
    <property type="evidence" value="ECO:0007669"/>
    <property type="project" value="TreeGrafter"/>
</dbReference>
<evidence type="ECO:0000256" key="1">
    <source>
        <dbReference type="ARBA" id="ARBA00009493"/>
    </source>
</evidence>
<organism evidence="14 15">
    <name type="scientific">Acanthaster planci</name>
    <name type="common">Crown-of-thorns starfish</name>
    <dbReference type="NCBI Taxonomy" id="133434"/>
    <lineage>
        <taxon>Eukaryota</taxon>
        <taxon>Metazoa</taxon>
        <taxon>Echinodermata</taxon>
        <taxon>Eleutherozoa</taxon>
        <taxon>Asterozoa</taxon>
        <taxon>Asteroidea</taxon>
        <taxon>Valvatacea</taxon>
        <taxon>Valvatida</taxon>
        <taxon>Acanthasteridae</taxon>
        <taxon>Acanthaster</taxon>
    </lineage>
</organism>
<feature type="compositionally biased region" description="Polar residues" evidence="12">
    <location>
        <begin position="232"/>
        <end position="257"/>
    </location>
</feature>
<keyword evidence="3 10" id="KW-0240">DNA-directed RNA polymerase</keyword>
<dbReference type="GO" id="GO:0006390">
    <property type="term" value="P:mitochondrial transcription"/>
    <property type="evidence" value="ECO:0007669"/>
    <property type="project" value="TreeGrafter"/>
</dbReference>
<name>A0A8B7Z4S7_ACAPL</name>
<feature type="compositionally biased region" description="Polar residues" evidence="12">
    <location>
        <begin position="370"/>
        <end position="387"/>
    </location>
</feature>
<dbReference type="SUPFAM" id="SSF56672">
    <property type="entry name" value="DNA/RNA polymerases"/>
    <property type="match status" value="1"/>
</dbReference>
<evidence type="ECO:0000256" key="9">
    <source>
        <dbReference type="PROSITE-ProRule" id="PRU00708"/>
    </source>
</evidence>
<evidence type="ECO:0000256" key="2">
    <source>
        <dbReference type="ARBA" id="ARBA00012418"/>
    </source>
</evidence>
<dbReference type="InterPro" id="IPR011990">
    <property type="entry name" value="TPR-like_helical_dom_sf"/>
</dbReference>
<comment type="similarity">
    <text evidence="1 10">Belongs to the phage and mitochondrial RNA polymerase family.</text>
</comment>
<dbReference type="PANTHER" id="PTHR10102">
    <property type="entry name" value="DNA-DIRECTED RNA POLYMERASE, MITOCHONDRIAL"/>
    <property type="match status" value="1"/>
</dbReference>
<protein>
    <recommendedName>
        <fullName evidence="2 10">DNA-directed RNA polymerase</fullName>
        <ecNumber evidence="2 10">2.7.7.6</ecNumber>
    </recommendedName>
</protein>
<dbReference type="InterPro" id="IPR037159">
    <property type="entry name" value="RNA_POL_N_sf"/>
</dbReference>
<accession>A0A8B7Z4S7</accession>
<keyword evidence="5 10" id="KW-0548">Nucleotidyltransferase</keyword>
<evidence type="ECO:0000256" key="7">
    <source>
        <dbReference type="ARBA" id="ARBA00023163"/>
    </source>
</evidence>
<evidence type="ECO:0000259" key="13">
    <source>
        <dbReference type="SMART" id="SM01311"/>
    </source>
</evidence>
<dbReference type="Proteomes" id="UP000694845">
    <property type="component" value="Unplaced"/>
</dbReference>
<feature type="compositionally biased region" description="Basic residues" evidence="12">
    <location>
        <begin position="214"/>
        <end position="231"/>
    </location>
</feature>
<evidence type="ECO:0000256" key="11">
    <source>
        <dbReference type="SAM" id="Coils"/>
    </source>
</evidence>
<feature type="region of interest" description="Disordered" evidence="12">
    <location>
        <begin position="94"/>
        <end position="321"/>
    </location>
</feature>
<dbReference type="Gene3D" id="1.10.287.260">
    <property type="match status" value="1"/>
</dbReference>
<dbReference type="GO" id="GO:0003899">
    <property type="term" value="F:DNA-directed RNA polymerase activity"/>
    <property type="evidence" value="ECO:0007669"/>
    <property type="project" value="UniProtKB-EC"/>
</dbReference>
<dbReference type="KEGG" id="aplc:110984605"/>
<dbReference type="InterPro" id="IPR043502">
    <property type="entry name" value="DNA/RNA_pol_sf"/>
</dbReference>
<feature type="coiled-coil region" evidence="11">
    <location>
        <begin position="1040"/>
        <end position="1070"/>
    </location>
</feature>
<dbReference type="Gene3D" id="1.10.150.20">
    <property type="entry name" value="5' to 3' exonuclease, C-terminal subdomain"/>
    <property type="match status" value="1"/>
</dbReference>
<dbReference type="FunFam" id="1.10.150.20:FF:000031">
    <property type="entry name" value="DNA-directed RNA polymerase"/>
    <property type="match status" value="1"/>
</dbReference>
<dbReference type="InterPro" id="IPR029262">
    <property type="entry name" value="RPOL_N"/>
</dbReference>
<feature type="compositionally biased region" description="Polar residues" evidence="12">
    <location>
        <begin position="128"/>
        <end position="153"/>
    </location>
</feature>
<evidence type="ECO:0000256" key="5">
    <source>
        <dbReference type="ARBA" id="ARBA00022695"/>
    </source>
</evidence>
<dbReference type="GO" id="GO:0001018">
    <property type="term" value="F:mitochondrial promoter sequence-specific DNA binding"/>
    <property type="evidence" value="ECO:0007669"/>
    <property type="project" value="TreeGrafter"/>
</dbReference>
<evidence type="ECO:0000256" key="6">
    <source>
        <dbReference type="ARBA" id="ARBA00022946"/>
    </source>
</evidence>
<dbReference type="InterPro" id="IPR002092">
    <property type="entry name" value="DNA-dir_Rpol_phage-type"/>
</dbReference>
<comment type="catalytic activity">
    <reaction evidence="8 10">
        <text>RNA(n) + a ribonucleoside 5'-triphosphate = RNA(n+1) + diphosphate</text>
        <dbReference type="Rhea" id="RHEA:21248"/>
        <dbReference type="Rhea" id="RHEA-COMP:14527"/>
        <dbReference type="Rhea" id="RHEA-COMP:17342"/>
        <dbReference type="ChEBI" id="CHEBI:33019"/>
        <dbReference type="ChEBI" id="CHEBI:61557"/>
        <dbReference type="ChEBI" id="CHEBI:140395"/>
        <dbReference type="EC" id="2.7.7.6"/>
    </reaction>
</comment>
<evidence type="ECO:0000256" key="4">
    <source>
        <dbReference type="ARBA" id="ARBA00022679"/>
    </source>
</evidence>